<keyword evidence="3" id="KW-1185">Reference proteome</keyword>
<proteinExistence type="predicted"/>
<feature type="transmembrane region" description="Helical" evidence="1">
    <location>
        <begin position="173"/>
        <end position="206"/>
    </location>
</feature>
<evidence type="ECO:0000256" key="1">
    <source>
        <dbReference type="SAM" id="Phobius"/>
    </source>
</evidence>
<evidence type="ECO:0000313" key="3">
    <source>
        <dbReference type="Proteomes" id="UP000623967"/>
    </source>
</evidence>
<keyword evidence="1" id="KW-0472">Membrane</keyword>
<keyword evidence="1" id="KW-0812">Transmembrane</keyword>
<dbReference type="EMBL" id="JAESWB010000005">
    <property type="protein sequence ID" value="MBL4950711.1"/>
    <property type="molecule type" value="Genomic_DNA"/>
</dbReference>
<feature type="transmembrane region" description="Helical" evidence="1">
    <location>
        <begin position="292"/>
        <end position="310"/>
    </location>
</feature>
<name>A0ABS1TKB2_9BACI</name>
<reference evidence="2 3" key="1">
    <citation type="submission" date="2021-01" db="EMBL/GenBank/DDBJ databases">
        <title>Genome public.</title>
        <authorList>
            <person name="Liu C."/>
            <person name="Sun Q."/>
        </authorList>
    </citation>
    <scope>NUCLEOTIDE SEQUENCE [LARGE SCALE GENOMIC DNA]</scope>
    <source>
        <strain evidence="2 3">YIM B02564</strain>
    </source>
</reference>
<dbReference type="PANTHER" id="PTHR35337">
    <property type="entry name" value="SLR1478 PROTEIN"/>
    <property type="match status" value="1"/>
</dbReference>
<gene>
    <name evidence="2" type="ORF">JK635_00435</name>
</gene>
<comment type="caution">
    <text evidence="2">The sequence shown here is derived from an EMBL/GenBank/DDBJ whole genome shotgun (WGS) entry which is preliminary data.</text>
</comment>
<feature type="transmembrane region" description="Helical" evidence="1">
    <location>
        <begin position="106"/>
        <end position="126"/>
    </location>
</feature>
<accession>A0ABS1TKB2</accession>
<evidence type="ECO:0000313" key="2">
    <source>
        <dbReference type="EMBL" id="MBL4950711.1"/>
    </source>
</evidence>
<organism evidence="2 3">
    <name type="scientific">Neobacillus paridis</name>
    <dbReference type="NCBI Taxonomy" id="2803862"/>
    <lineage>
        <taxon>Bacteria</taxon>
        <taxon>Bacillati</taxon>
        <taxon>Bacillota</taxon>
        <taxon>Bacilli</taxon>
        <taxon>Bacillales</taxon>
        <taxon>Bacillaceae</taxon>
        <taxon>Neobacillus</taxon>
    </lineage>
</organism>
<dbReference type="Proteomes" id="UP000623967">
    <property type="component" value="Unassembled WGS sequence"/>
</dbReference>
<protein>
    <submittedName>
        <fullName evidence="2">Stage II sporulation protein M</fullName>
    </submittedName>
</protein>
<dbReference type="Pfam" id="PF01944">
    <property type="entry name" value="SpoIIM"/>
    <property type="match status" value="1"/>
</dbReference>
<dbReference type="PANTHER" id="PTHR35337:SF1">
    <property type="entry name" value="SLR1478 PROTEIN"/>
    <property type="match status" value="1"/>
</dbReference>
<dbReference type="RefSeq" id="WP_202651329.1">
    <property type="nucleotide sequence ID" value="NZ_JAESWB010000005.1"/>
</dbReference>
<keyword evidence="1" id="KW-1133">Transmembrane helix</keyword>
<feature type="transmembrane region" description="Helical" evidence="1">
    <location>
        <begin position="265"/>
        <end position="286"/>
    </location>
</feature>
<sequence>MDVRQFIKQHREDWKQLEQLVTSLNKGKKVISGDNMTKYYRLYQKAAQNLSYSQTYFQHEEVTQYLNGLVSKAHNLLYKDQVSSFKQIRYFFSTKFIGLLLEQWKFVVAAMLLFLIGALGSFLAVMNDPLHIYSILPANIAQGVDPERLGSNAGAVDSSLMSASIMTNNIQVAMLAFAGGITFGILTVYLLVYNGIIIGALAALFWHHDKSYDFWAYIVPHGMIELTAIFIAGGAGLLMGYRLFVPGLYSRGYQLKQQAKRSVQLLLGTIPLFIIAGIIEGFITPADISLEAKYIVALLTVIGLILYMIIGKLKFAKATTNSDSSSQYSEKRR</sequence>
<feature type="transmembrane region" description="Helical" evidence="1">
    <location>
        <begin position="226"/>
        <end position="244"/>
    </location>
</feature>
<dbReference type="InterPro" id="IPR002798">
    <property type="entry name" value="SpoIIM-like"/>
</dbReference>